<dbReference type="EMBL" id="UOEN01000201">
    <property type="protein sequence ID" value="VAW14042.1"/>
    <property type="molecule type" value="Genomic_DNA"/>
</dbReference>
<gene>
    <name evidence="1" type="ORF">MNBD_BACTEROID05-1178</name>
</gene>
<organism evidence="1">
    <name type="scientific">hydrothermal vent metagenome</name>
    <dbReference type="NCBI Taxonomy" id="652676"/>
    <lineage>
        <taxon>unclassified sequences</taxon>
        <taxon>metagenomes</taxon>
        <taxon>ecological metagenomes</taxon>
    </lineage>
</organism>
<reference evidence="1" key="1">
    <citation type="submission" date="2018-06" db="EMBL/GenBank/DDBJ databases">
        <authorList>
            <person name="Zhirakovskaya E."/>
        </authorList>
    </citation>
    <scope>NUCLEOTIDE SEQUENCE</scope>
</reference>
<proteinExistence type="predicted"/>
<accession>A0A3B0THT8</accession>
<evidence type="ECO:0000313" key="1">
    <source>
        <dbReference type="EMBL" id="VAW14042.1"/>
    </source>
</evidence>
<protein>
    <recommendedName>
        <fullName evidence="2">DUF2490 domain-containing protein</fullName>
    </recommendedName>
</protein>
<evidence type="ECO:0008006" key="2">
    <source>
        <dbReference type="Google" id="ProtNLM"/>
    </source>
</evidence>
<sequence length="183" mass="22186">MKIRLYFLTVFLMMFFVSFAFAGEDWQNWDGFSIKKKINEEIDFIWLPAFRLRDNISELFYWESNQGLSFKMNNHLTVAAQYRFNNTQKSTGNWIKEHRAEIQPTVKWEMAGFKFSDRNRIAYRIVDGNEKWRYRNRIKFGKTFTIKNKEFAPFVSNEFFYDFDQNKYNQNRSAVGFSKKISE</sequence>
<dbReference type="AlphaFoldDB" id="A0A3B0THT8"/>
<feature type="non-terminal residue" evidence="1">
    <location>
        <position position="183"/>
    </location>
</feature>
<dbReference type="InterPro" id="IPR019619">
    <property type="entry name" value="DUF2490"/>
</dbReference>
<name>A0A3B0THT8_9ZZZZ</name>
<dbReference type="Pfam" id="PF10677">
    <property type="entry name" value="DUF2490"/>
    <property type="match status" value="1"/>
</dbReference>